<dbReference type="PRINTS" id="PR00837">
    <property type="entry name" value="V5TPXLIKE"/>
</dbReference>
<gene>
    <name evidence="3" type="ORF">P691DRAFT_792751</name>
</gene>
<name>A0A9P5XFD3_9AGAR</name>
<dbReference type="PANTHER" id="PTHR10334">
    <property type="entry name" value="CYSTEINE-RICH SECRETORY PROTEIN-RELATED"/>
    <property type="match status" value="1"/>
</dbReference>
<evidence type="ECO:0000259" key="2">
    <source>
        <dbReference type="SMART" id="SM00198"/>
    </source>
</evidence>
<keyword evidence="4" id="KW-1185">Reference proteome</keyword>
<evidence type="ECO:0000313" key="4">
    <source>
        <dbReference type="Proteomes" id="UP000807342"/>
    </source>
</evidence>
<dbReference type="InterPro" id="IPR035940">
    <property type="entry name" value="CAP_sf"/>
</dbReference>
<organism evidence="3 4">
    <name type="scientific">Macrolepiota fuliginosa MF-IS2</name>
    <dbReference type="NCBI Taxonomy" id="1400762"/>
    <lineage>
        <taxon>Eukaryota</taxon>
        <taxon>Fungi</taxon>
        <taxon>Dikarya</taxon>
        <taxon>Basidiomycota</taxon>
        <taxon>Agaricomycotina</taxon>
        <taxon>Agaricomycetes</taxon>
        <taxon>Agaricomycetidae</taxon>
        <taxon>Agaricales</taxon>
        <taxon>Agaricineae</taxon>
        <taxon>Agaricaceae</taxon>
        <taxon>Macrolepiota</taxon>
    </lineage>
</organism>
<accession>A0A9P5XFD3</accession>
<dbReference type="Pfam" id="PF00188">
    <property type="entry name" value="CAP"/>
    <property type="match status" value="1"/>
</dbReference>
<comment type="caution">
    <text evidence="3">The sequence shown here is derived from an EMBL/GenBank/DDBJ whole genome shotgun (WGS) entry which is preliminary data.</text>
</comment>
<evidence type="ECO:0000313" key="3">
    <source>
        <dbReference type="EMBL" id="KAF9448246.1"/>
    </source>
</evidence>
<feature type="domain" description="SCP" evidence="2">
    <location>
        <begin position="48"/>
        <end position="181"/>
    </location>
</feature>
<dbReference type="AlphaFoldDB" id="A0A9P5XFD3"/>
<dbReference type="InterPro" id="IPR014044">
    <property type="entry name" value="CAP_dom"/>
</dbReference>
<feature type="chain" id="PRO_5040132539" evidence="1">
    <location>
        <begin position="20"/>
        <end position="189"/>
    </location>
</feature>
<keyword evidence="1" id="KW-0732">Signal</keyword>
<dbReference type="EMBL" id="MU151168">
    <property type="protein sequence ID" value="KAF9448246.1"/>
    <property type="molecule type" value="Genomic_DNA"/>
</dbReference>
<dbReference type="SMART" id="SM00198">
    <property type="entry name" value="SCP"/>
    <property type="match status" value="1"/>
</dbReference>
<dbReference type="InterPro" id="IPR001283">
    <property type="entry name" value="CRISP-related"/>
</dbReference>
<dbReference type="Gene3D" id="3.40.33.10">
    <property type="entry name" value="CAP"/>
    <property type="match status" value="1"/>
</dbReference>
<dbReference type="Proteomes" id="UP000807342">
    <property type="component" value="Unassembled WGS sequence"/>
</dbReference>
<sequence length="189" mass="20386">MISFFILSLLTLLTGLISPNTFGALAAPTAPSYHLSNRDPTTIRRSSAQIGAFLQGHNTVRAKHNAKPLTWSVPLAEKAEQWADACNFRHTNGVLSDTPYGENIVAATGDFPISAAMATFVQDADQFNPLNPTYTHFAQVIWKSTTEVGCAVSRCDGIFDKSLGPATLYVCLYNPAGNVVGELLQNVQL</sequence>
<reference evidence="3" key="1">
    <citation type="submission" date="2020-11" db="EMBL/GenBank/DDBJ databases">
        <authorList>
            <consortium name="DOE Joint Genome Institute"/>
            <person name="Ahrendt S."/>
            <person name="Riley R."/>
            <person name="Andreopoulos W."/>
            <person name="Labutti K."/>
            <person name="Pangilinan J."/>
            <person name="Ruiz-Duenas F.J."/>
            <person name="Barrasa J.M."/>
            <person name="Sanchez-Garcia M."/>
            <person name="Camarero S."/>
            <person name="Miyauchi S."/>
            <person name="Serrano A."/>
            <person name="Linde D."/>
            <person name="Babiker R."/>
            <person name="Drula E."/>
            <person name="Ayuso-Fernandez I."/>
            <person name="Pacheco R."/>
            <person name="Padilla G."/>
            <person name="Ferreira P."/>
            <person name="Barriuso J."/>
            <person name="Kellner H."/>
            <person name="Castanera R."/>
            <person name="Alfaro M."/>
            <person name="Ramirez L."/>
            <person name="Pisabarro A.G."/>
            <person name="Kuo A."/>
            <person name="Tritt A."/>
            <person name="Lipzen A."/>
            <person name="He G."/>
            <person name="Yan M."/>
            <person name="Ng V."/>
            <person name="Cullen D."/>
            <person name="Martin F."/>
            <person name="Rosso M.-N."/>
            <person name="Henrissat B."/>
            <person name="Hibbett D."/>
            <person name="Martinez A.T."/>
            <person name="Grigoriev I.V."/>
        </authorList>
    </citation>
    <scope>NUCLEOTIDE SEQUENCE</scope>
    <source>
        <strain evidence="3">MF-IS2</strain>
    </source>
</reference>
<dbReference type="OrthoDB" id="337038at2759"/>
<proteinExistence type="predicted"/>
<dbReference type="SUPFAM" id="SSF55797">
    <property type="entry name" value="PR-1-like"/>
    <property type="match status" value="1"/>
</dbReference>
<feature type="signal peptide" evidence="1">
    <location>
        <begin position="1"/>
        <end position="19"/>
    </location>
</feature>
<evidence type="ECO:0000256" key="1">
    <source>
        <dbReference type="SAM" id="SignalP"/>
    </source>
</evidence>
<protein>
    <submittedName>
        <fullName evidence="3">PR-1-like protein</fullName>
    </submittedName>
</protein>